<feature type="compositionally biased region" description="Polar residues" evidence="4">
    <location>
        <begin position="1"/>
        <end position="25"/>
    </location>
</feature>
<feature type="domain" description="K Homology" evidence="5">
    <location>
        <begin position="239"/>
        <end position="315"/>
    </location>
</feature>
<gene>
    <name evidence="6" type="ORF">Z518_03957</name>
</gene>
<dbReference type="InterPro" id="IPR054548">
    <property type="entry name" value="SCP160-like_KH"/>
</dbReference>
<dbReference type="PANTHER" id="PTHR10627:SF31">
    <property type="entry name" value="DODECA-SATELLITE-BINDING PROTEIN 1, ISOFORM A"/>
    <property type="match status" value="1"/>
</dbReference>
<dbReference type="GO" id="GO:0005737">
    <property type="term" value="C:cytoplasm"/>
    <property type="evidence" value="ECO:0007669"/>
    <property type="project" value="TreeGrafter"/>
</dbReference>
<dbReference type="VEuPathDB" id="FungiDB:Z518_03957"/>
<feature type="domain" description="K Homology" evidence="5">
    <location>
        <begin position="816"/>
        <end position="906"/>
    </location>
</feature>
<dbReference type="Gene3D" id="3.30.1370.10">
    <property type="entry name" value="K Homology domain, type 1"/>
    <property type="match status" value="8"/>
</dbReference>
<evidence type="ECO:0000256" key="3">
    <source>
        <dbReference type="SAM" id="Coils"/>
    </source>
</evidence>
<reference evidence="6 7" key="1">
    <citation type="submission" date="2015-01" db="EMBL/GenBank/DDBJ databases">
        <title>The Genome Sequence of Rhinocladiella mackenzie CBS 650.93.</title>
        <authorList>
            <consortium name="The Broad Institute Genomics Platform"/>
            <person name="Cuomo C."/>
            <person name="de Hoog S."/>
            <person name="Gorbushina A."/>
            <person name="Stielow B."/>
            <person name="Teixiera M."/>
            <person name="Abouelleil A."/>
            <person name="Chapman S.B."/>
            <person name="Priest M."/>
            <person name="Young S.K."/>
            <person name="Wortman J."/>
            <person name="Nusbaum C."/>
            <person name="Birren B."/>
        </authorList>
    </citation>
    <scope>NUCLEOTIDE SEQUENCE [LARGE SCALE GENOMIC DNA]</scope>
    <source>
        <strain evidence="6 7">CBS 650.93</strain>
    </source>
</reference>
<dbReference type="EMBL" id="KN847477">
    <property type="protein sequence ID" value="KIX05983.1"/>
    <property type="molecule type" value="Genomic_DNA"/>
</dbReference>
<dbReference type="GO" id="GO:0003729">
    <property type="term" value="F:mRNA binding"/>
    <property type="evidence" value="ECO:0007669"/>
    <property type="project" value="TreeGrafter"/>
</dbReference>
<dbReference type="HOGENOM" id="CLU_003293_0_0_1"/>
<dbReference type="InterPro" id="IPR004088">
    <property type="entry name" value="KH_dom_type_1"/>
</dbReference>
<evidence type="ECO:0000256" key="4">
    <source>
        <dbReference type="SAM" id="MobiDB-lite"/>
    </source>
</evidence>
<feature type="domain" description="K Homology" evidence="5">
    <location>
        <begin position="414"/>
        <end position="482"/>
    </location>
</feature>
<feature type="domain" description="K Homology" evidence="5">
    <location>
        <begin position="1131"/>
        <end position="1244"/>
    </location>
</feature>
<evidence type="ECO:0000259" key="5">
    <source>
        <dbReference type="SMART" id="SM00322"/>
    </source>
</evidence>
<dbReference type="Pfam" id="PF00013">
    <property type="entry name" value="KH_1"/>
    <property type="match status" value="7"/>
</dbReference>
<feature type="domain" description="K Homology" evidence="5">
    <location>
        <begin position="984"/>
        <end position="1058"/>
    </location>
</feature>
<evidence type="ECO:0000313" key="7">
    <source>
        <dbReference type="Proteomes" id="UP000053617"/>
    </source>
</evidence>
<feature type="domain" description="K Homology" evidence="5">
    <location>
        <begin position="1062"/>
        <end position="1130"/>
    </location>
</feature>
<dbReference type="Proteomes" id="UP000053617">
    <property type="component" value="Unassembled WGS sequence"/>
</dbReference>
<feature type="domain" description="K Homology" evidence="5">
    <location>
        <begin position="1253"/>
        <end position="1326"/>
    </location>
</feature>
<keyword evidence="7" id="KW-1185">Reference proteome</keyword>
<proteinExistence type="predicted"/>
<feature type="region of interest" description="Disordered" evidence="4">
    <location>
        <begin position="862"/>
        <end position="883"/>
    </location>
</feature>
<dbReference type="CDD" id="cd22408">
    <property type="entry name" value="KH-I_Vigilin_rpt4"/>
    <property type="match status" value="1"/>
</dbReference>
<feature type="coiled-coil region" evidence="3">
    <location>
        <begin position="954"/>
        <end position="981"/>
    </location>
</feature>
<feature type="region of interest" description="Disordered" evidence="4">
    <location>
        <begin position="1"/>
        <end position="92"/>
    </location>
</feature>
<sequence>MDTVTADSTADANFSTGKTPAQLMQEQHEAAEAHQVTVEDVVDEDDIEHPPPSHLHVEEADEATTNGTGNAPMSAKAAGKQKTSEQPSVLDTQSEEAFPTLGATAKPSVPSSRAPGWVASASAKAAPANGSPALGSRPTSSGAPTPASTPGVRTPIAAAPGARSNVLLPGRYRDSFEIDNADLDKSKPVKRILDDVKKKYNVVVTPKSTNFATRTEFIAEGPKARVTEALMYVSKELTLEKQVKLEIPSTVSAQIIGKGGANIRKLESQFNVRIHIDRDTRPVTNPEEVRTDVVEIRGNAAQVRQVYEQISNQVKALQPKIDLPVRGIPPEFYPFIAGLHADRIQRMEQDRDIRINIPQYHTWQSQPPPRPAEDDGRPVFVPHGDNHIVISGEQAAALEARVLLEHLAEELQKELLLEELAAEQILHPYIIGDRGMDPLKFLEETGCAVILPPSHHETEDIHIIGPKDKLSAGRNLAEELMSRKHNRVVDMHKHFSDAPQGPERHSRALAQYLQQKAIEREFMKSHGAEIIFPPSSSASPSWTVISNDPQKALSARNELSKITQAYPSSRLQLVEVDPFFHPHLEQMHASSLKNNLGVHMIVPDDGSDPVVLVYEGPSRDESFSIPRTKPSKADVANFEKALQEAQAQLLSNIPHQGISVQDIHVPKKFHDKVRRFVKNEPKPMPPEAFPVQVDFGGAGSGPNQANGVSRGSPPERVYLRGPSEADIEDLRRKIEAFLKEAEEDEKERGYTTSFAFPAQFNKNLIGKQGANIKVLREKYDVEIDTRETGKIIIQGPQKKADACKAEIQRLGKQWEDEVNFVIKIDPKYHGMLVGRSGENLQKIQSKVDNAVRIDFPKMSRVSDDASVGDNGSEVGGSRTQPHDEIRIRGPRAKAEKVREELLSLHQYLVDNSHTATVSIAQGQIASLIGKRGQEMERLRAETGAQIDIPKGDGSDRVNIQIKGTKQQVEKAKTELQKRSKAFDDIVTRNLNVDRKHHRALIGAGGSNIQSIVAQAGGTGTSAEHVRFPRQGDESDSLTVKGTADVVNSIVAAIEAFVDERENQVTETVDVPVSQHRELIGPNGSTRKKLEEDLGVILNVPRQGLGQTGVKISGRPENVSKAKEHIQGMTTKPHGETIMVPRSLHHIVSRNGALFRELSRDGIRIDHNGQKPPPKTNDANRGPRTRTTNGDMPLITDRPGETSYSWDMVSNQDTLNGDSGEIPWVIFGGKDCAEDALEKAKDKIKTLVEKAAEPQHTGYLILPDPRMHRFIIGQGGTTINSIRRSSGCDIQVPNRNSGKGEEGEAITIVGKEDGVLSARDLILDEIKRVEAGRSPPRGRA</sequence>
<dbReference type="CDD" id="cd02394">
    <property type="entry name" value="KH-I_Vigilin_rpt6"/>
    <property type="match status" value="1"/>
</dbReference>
<dbReference type="SMART" id="SM00322">
    <property type="entry name" value="KH"/>
    <property type="match status" value="10"/>
</dbReference>
<evidence type="ECO:0000256" key="2">
    <source>
        <dbReference type="PROSITE-ProRule" id="PRU00117"/>
    </source>
</evidence>
<protein>
    <recommendedName>
        <fullName evidence="5">K Homology domain-containing protein</fullName>
    </recommendedName>
</protein>
<organism evidence="6 7">
    <name type="scientific">Rhinocladiella mackenziei CBS 650.93</name>
    <dbReference type="NCBI Taxonomy" id="1442369"/>
    <lineage>
        <taxon>Eukaryota</taxon>
        <taxon>Fungi</taxon>
        <taxon>Dikarya</taxon>
        <taxon>Ascomycota</taxon>
        <taxon>Pezizomycotina</taxon>
        <taxon>Eurotiomycetes</taxon>
        <taxon>Chaetothyriomycetidae</taxon>
        <taxon>Chaetothyriales</taxon>
        <taxon>Herpotrichiellaceae</taxon>
        <taxon>Rhinocladiella</taxon>
    </lineage>
</organism>
<feature type="domain" description="K Homology" evidence="5">
    <location>
        <begin position="911"/>
        <end position="980"/>
    </location>
</feature>
<accession>A0A0D2H6H5</accession>
<dbReference type="PROSITE" id="PS50084">
    <property type="entry name" value="KH_TYPE_1"/>
    <property type="match status" value="7"/>
</dbReference>
<keyword evidence="3" id="KW-0175">Coiled coil</keyword>
<feature type="compositionally biased region" description="Polar residues" evidence="4">
    <location>
        <begin position="137"/>
        <end position="148"/>
    </location>
</feature>
<dbReference type="InterPro" id="IPR004087">
    <property type="entry name" value="KH_dom"/>
</dbReference>
<feature type="region of interest" description="Disordered" evidence="4">
    <location>
        <begin position="126"/>
        <end position="160"/>
    </location>
</feature>
<feature type="domain" description="K Homology" evidence="5">
    <location>
        <begin position="748"/>
        <end position="812"/>
    </location>
</feature>
<dbReference type="InterPro" id="IPR036612">
    <property type="entry name" value="KH_dom_type_1_sf"/>
</dbReference>
<keyword evidence="2" id="KW-0694">RNA-binding</keyword>
<dbReference type="STRING" id="1442369.A0A0D2H6H5"/>
<dbReference type="OrthoDB" id="10027144at2759"/>
<feature type="compositionally biased region" description="Basic and acidic residues" evidence="4">
    <location>
        <begin position="48"/>
        <end position="58"/>
    </location>
</feature>
<keyword evidence="1" id="KW-0677">Repeat</keyword>
<dbReference type="SUPFAM" id="SSF54791">
    <property type="entry name" value="Eukaryotic type KH-domain (KH-domain type I)"/>
    <property type="match status" value="8"/>
</dbReference>
<feature type="domain" description="K Homology" evidence="5">
    <location>
        <begin position="317"/>
        <end position="409"/>
    </location>
</feature>
<dbReference type="GeneID" id="25292028"/>
<dbReference type="RefSeq" id="XP_013273119.1">
    <property type="nucleotide sequence ID" value="XM_013417665.1"/>
</dbReference>
<evidence type="ECO:0000313" key="6">
    <source>
        <dbReference type="EMBL" id="KIX05983.1"/>
    </source>
</evidence>
<name>A0A0D2H6H5_9EURO</name>
<feature type="region of interest" description="Disordered" evidence="4">
    <location>
        <begin position="360"/>
        <end position="379"/>
    </location>
</feature>
<dbReference type="Pfam" id="PF22952">
    <property type="entry name" value="KH_11"/>
    <property type="match status" value="1"/>
</dbReference>
<evidence type="ECO:0000256" key="1">
    <source>
        <dbReference type="ARBA" id="ARBA00022737"/>
    </source>
</evidence>
<feature type="region of interest" description="Disordered" evidence="4">
    <location>
        <begin position="1161"/>
        <end position="1200"/>
    </location>
</feature>
<dbReference type="PANTHER" id="PTHR10627">
    <property type="entry name" value="SCP160"/>
    <property type="match status" value="1"/>
</dbReference>
<dbReference type="CDD" id="cd00105">
    <property type="entry name" value="KH-I"/>
    <property type="match status" value="2"/>
</dbReference>